<organism evidence="2 3">
    <name type="scientific">Pseudoramibacter alactolyticus ATCC 23263</name>
    <dbReference type="NCBI Taxonomy" id="887929"/>
    <lineage>
        <taxon>Bacteria</taxon>
        <taxon>Bacillati</taxon>
        <taxon>Bacillota</taxon>
        <taxon>Clostridia</taxon>
        <taxon>Eubacteriales</taxon>
        <taxon>Eubacteriaceae</taxon>
        <taxon>Pseudoramibacter</taxon>
    </lineage>
</organism>
<protein>
    <submittedName>
        <fullName evidence="2">Uncharacterized protein</fullName>
    </submittedName>
</protein>
<reference evidence="2 3" key="1">
    <citation type="submission" date="2010-12" db="EMBL/GenBank/DDBJ databases">
        <authorList>
            <person name="Muzny D."/>
            <person name="Qin X."/>
            <person name="Deng J."/>
            <person name="Jiang H."/>
            <person name="Liu Y."/>
            <person name="Qu J."/>
            <person name="Song X.-Z."/>
            <person name="Zhang L."/>
            <person name="Thornton R."/>
            <person name="Coyle M."/>
            <person name="Francisco L."/>
            <person name="Jackson L."/>
            <person name="Javaid M."/>
            <person name="Korchina V."/>
            <person name="Kovar C."/>
            <person name="Mata R."/>
            <person name="Mathew T."/>
            <person name="Ngo R."/>
            <person name="Nguyen L."/>
            <person name="Nguyen N."/>
            <person name="Okwuonu G."/>
            <person name="Ongeri F."/>
            <person name="Pham C."/>
            <person name="Simmons D."/>
            <person name="Wilczek-Boney K."/>
            <person name="Hale W."/>
            <person name="Jakkamsetti A."/>
            <person name="Pham P."/>
            <person name="Ruth R."/>
            <person name="San Lucas F."/>
            <person name="Warren J."/>
            <person name="Zhang J."/>
            <person name="Zhao Z."/>
            <person name="Zhou C."/>
            <person name="Zhu D."/>
            <person name="Lee S."/>
            <person name="Bess C."/>
            <person name="Blankenburg K."/>
            <person name="Forbes L."/>
            <person name="Fu Q."/>
            <person name="Gubbala S."/>
            <person name="Hirani K."/>
            <person name="Jayaseelan J.C."/>
            <person name="Lara F."/>
            <person name="Munidasa M."/>
            <person name="Palculict T."/>
            <person name="Patil S."/>
            <person name="Pu L.-L."/>
            <person name="Saada N."/>
            <person name="Tang L."/>
            <person name="Weissenberger G."/>
            <person name="Zhu Y."/>
            <person name="Hemphill L."/>
            <person name="Shang Y."/>
            <person name="Youmans B."/>
            <person name="Ayvaz T."/>
            <person name="Ross M."/>
            <person name="Santibanez J."/>
            <person name="Aqrawi P."/>
            <person name="Gross S."/>
            <person name="Joshi V."/>
            <person name="Fowler G."/>
            <person name="Nazareth L."/>
            <person name="Reid J."/>
            <person name="Worley K."/>
            <person name="Petrosino J."/>
            <person name="Highlander S."/>
            <person name="Gibbs R."/>
        </authorList>
    </citation>
    <scope>NUCLEOTIDE SEQUENCE [LARGE SCALE GENOMIC DNA]</scope>
    <source>
        <strain evidence="2 3">ATCC 23263</strain>
    </source>
</reference>
<dbReference type="EMBL" id="AEQN01000030">
    <property type="protein sequence ID" value="EFV00661.1"/>
    <property type="molecule type" value="Genomic_DNA"/>
</dbReference>
<evidence type="ECO:0000256" key="1">
    <source>
        <dbReference type="SAM" id="SignalP"/>
    </source>
</evidence>
<dbReference type="STRING" id="887929.HMP0721_2257"/>
<dbReference type="AlphaFoldDB" id="E6MJS2"/>
<feature type="signal peptide" evidence="1">
    <location>
        <begin position="1"/>
        <end position="32"/>
    </location>
</feature>
<dbReference type="RefSeq" id="WP_006599679.1">
    <property type="nucleotide sequence ID" value="NZ_GL622359.1"/>
</dbReference>
<evidence type="ECO:0000313" key="3">
    <source>
        <dbReference type="Proteomes" id="UP000004754"/>
    </source>
</evidence>
<dbReference type="HOGENOM" id="CLU_1804509_0_0_9"/>
<keyword evidence="3" id="KW-1185">Reference proteome</keyword>
<keyword evidence="1" id="KW-0732">Signal</keyword>
<name>E6MJS2_9FIRM</name>
<proteinExistence type="predicted"/>
<sequence>MPYPHQILFLRRLGLLIVCCLGLGLCPSPARAQTALPPKLAGHWQPAARTAKINQALPASALRAKPRITVTPAGRVTLRIRRKGRKTQTYTAQVRKAKGYTLVITVRKRRIKVHYRLRHRRLILTLNRQTIILQKIQGGPHGS</sequence>
<comment type="caution">
    <text evidence="2">The sequence shown here is derived from an EMBL/GenBank/DDBJ whole genome shotgun (WGS) entry which is preliminary data.</text>
</comment>
<feature type="chain" id="PRO_5003206612" evidence="1">
    <location>
        <begin position="33"/>
        <end position="143"/>
    </location>
</feature>
<gene>
    <name evidence="2" type="ORF">HMP0721_2257</name>
</gene>
<evidence type="ECO:0000313" key="2">
    <source>
        <dbReference type="EMBL" id="EFV00661.1"/>
    </source>
</evidence>
<accession>E6MJS2</accession>
<dbReference type="Proteomes" id="UP000004754">
    <property type="component" value="Unassembled WGS sequence"/>
</dbReference>